<dbReference type="RefSeq" id="WP_378968728.1">
    <property type="nucleotide sequence ID" value="NZ_JBHSWN010000001.1"/>
</dbReference>
<dbReference type="InterPro" id="IPR018712">
    <property type="entry name" value="Tle1-like_cat"/>
</dbReference>
<reference evidence="4" key="2">
    <citation type="journal article" date="2019" name="Int. J. Syst. Evol. Microbiol.">
        <title>The Global Catalogue of Microorganisms (GCM) 10K type strain sequencing project: providing services to taxonomists for standard genome sequencing and annotation.</title>
        <authorList>
            <consortium name="The Broad Institute Genomics Platform"/>
            <consortium name="The Broad Institute Genome Sequencing Center for Infectious Disease"/>
            <person name="Wu L."/>
            <person name="Ma J."/>
        </authorList>
    </citation>
    <scope>NUCLEOTIDE SEQUENCE [LARGE SCALE GENOMIC DNA]</scope>
    <source>
        <strain evidence="4">CCUG 48316</strain>
    </source>
</reference>
<dbReference type="PANTHER" id="PTHR33840:SF1">
    <property type="entry name" value="TLE1 PHOSPHOLIPASE DOMAIN-CONTAINING PROTEIN"/>
    <property type="match status" value="1"/>
</dbReference>
<comment type="caution">
    <text evidence="3">The sequence shown here is derived from an EMBL/GenBank/DDBJ whole genome shotgun (WGS) entry which is preliminary data.</text>
</comment>
<evidence type="ECO:0000313" key="2">
    <source>
        <dbReference type="EMBL" id="MFC6789612.1"/>
    </source>
</evidence>
<reference evidence="3" key="3">
    <citation type="submission" date="2024-09" db="EMBL/GenBank/DDBJ databases">
        <authorList>
            <person name="Sun Q."/>
            <person name="Mori K."/>
        </authorList>
    </citation>
    <scope>NUCLEOTIDE SEQUENCE</scope>
    <source>
        <strain evidence="3">NBRC 103627</strain>
    </source>
</reference>
<dbReference type="EMBL" id="JBHSWN010000001">
    <property type="protein sequence ID" value="MFC6789612.1"/>
    <property type="molecule type" value="Genomic_DNA"/>
</dbReference>
<accession>A0ABW2BP51</accession>
<evidence type="ECO:0000259" key="1">
    <source>
        <dbReference type="Pfam" id="PF09994"/>
    </source>
</evidence>
<name>A0ABW2BP51_9HYPH</name>
<gene>
    <name evidence="2" type="ORF">ACFQE0_08280</name>
    <name evidence="3" type="ORF">ACFQE0_23210</name>
</gene>
<feature type="domain" description="T6SS Phospholipase effector Tle1-like catalytic" evidence="1">
    <location>
        <begin position="3"/>
        <end position="257"/>
    </location>
</feature>
<evidence type="ECO:0000313" key="3">
    <source>
        <dbReference type="EMBL" id="MFC6792219.1"/>
    </source>
</evidence>
<keyword evidence="4" id="KW-1185">Reference proteome</keyword>
<proteinExistence type="predicted"/>
<dbReference type="PANTHER" id="PTHR33840">
    <property type="match status" value="1"/>
</dbReference>
<reference evidence="3" key="1">
    <citation type="journal article" date="2014" name="Int. J. Syst. Evol. Microbiol.">
        <title>Complete genome of a new Firmicutes species belonging to the dominant human colonic microbiota ('Ruminococcus bicirculans') reveals two chromosomes and a selective capacity to utilize plant glucans.</title>
        <authorList>
            <consortium name="NISC Comparative Sequencing Program"/>
            <person name="Wegmann U."/>
            <person name="Louis P."/>
            <person name="Goesmann A."/>
            <person name="Henrissat B."/>
            <person name="Duncan S.H."/>
            <person name="Flint H.J."/>
        </authorList>
    </citation>
    <scope>NUCLEOTIDE SEQUENCE</scope>
    <source>
        <strain evidence="3">NBRC 103627</strain>
    </source>
</reference>
<dbReference type="Pfam" id="PF09994">
    <property type="entry name" value="T6SS_Tle1-like_cat"/>
    <property type="match status" value="1"/>
</dbReference>
<protein>
    <submittedName>
        <fullName evidence="3">Phospholipase effector Tle1 domain-containing protein</fullName>
    </submittedName>
</protein>
<dbReference type="Proteomes" id="UP001596292">
    <property type="component" value="Unassembled WGS sequence"/>
</dbReference>
<dbReference type="EMBL" id="JBHSWN010000001">
    <property type="protein sequence ID" value="MFC6792219.1"/>
    <property type="molecule type" value="Genomic_DNA"/>
</dbReference>
<evidence type="ECO:0000313" key="4">
    <source>
        <dbReference type="Proteomes" id="UP001596292"/>
    </source>
</evidence>
<organism evidence="3 4">
    <name type="scientific">Methylobacterium komagatae</name>
    <dbReference type="NCBI Taxonomy" id="374425"/>
    <lineage>
        <taxon>Bacteria</taxon>
        <taxon>Pseudomonadati</taxon>
        <taxon>Pseudomonadota</taxon>
        <taxon>Alphaproteobacteria</taxon>
        <taxon>Hyphomicrobiales</taxon>
        <taxon>Methylobacteriaceae</taxon>
        <taxon>Methylobacterium</taxon>
    </lineage>
</organism>
<sequence>MTNIIVIIDGTTNSAARGKRQYFTNAFCIAEACILGGRSVGDEPVVLYYPGPANRDVYGKVLNAATGAEMEALVREVYLALCLNLNSMEHDKIYIFGYSRGAIVAKALISMIDASGILQRSQIEYLDRAYQYYMNRLDIDRLFLVDRIRKMPIEFVGLYDPVMGPENYRISIRIDDNVSSLVRHAVEIFALNERRDSFIPNIWFASNSNYDPFQSIAEEDSINLPVNLEQIWVPGCHGDVADFTTNSLITDIVLLTMFQRIRLRSQLVICQSYIDSVFKRTISQSRKPSIYDKSKLGWRADRLIPQNGISEIHPLCLQFENNYIIRNGSKKMYSLGPSADANNGSFFKEFDFSLNGIVTSTNPTPEADIAMSVQNALNSV</sequence>